<dbReference type="CDD" id="cd18987">
    <property type="entry name" value="LGIC_ECD_anion"/>
    <property type="match status" value="1"/>
</dbReference>
<sequence>MEDRDQHLLKLIWHPDIYFANARTAQFHDVTRPNFLVWIYSNGTVWYDCRISLTVLCMQNLARYPLDSQTCALRILSYAYDTQQIVIRWHEPNPIEVNSEIRMPDMRLRNIQHFLRNDTYATGVWSCALAEFHVDREIMHHIIQVSLSITTLLTLATQSGAARMALPQTFAQYSTSRDKKRKLLGTGITSQICHKLELVQIINRLVQSYFH</sequence>
<gene>
    <name evidence="5" type="primary">GGR1</name>
    <name evidence="5" type="ORF">KIN20_024596</name>
</gene>
<dbReference type="SUPFAM" id="SSF63712">
    <property type="entry name" value="Nicotinic receptor ligand binding domain-like"/>
    <property type="match status" value="1"/>
</dbReference>
<keyword evidence="3" id="KW-0813">Transport</keyword>
<dbReference type="AlphaFoldDB" id="A0AAD5N7R8"/>
<dbReference type="Proteomes" id="UP001196413">
    <property type="component" value="Unassembled WGS sequence"/>
</dbReference>
<evidence type="ECO:0000313" key="5">
    <source>
        <dbReference type="EMBL" id="KAJ1364491.1"/>
    </source>
</evidence>
<dbReference type="PROSITE" id="PS00236">
    <property type="entry name" value="NEUROTR_ION_CHANNEL"/>
    <property type="match status" value="1"/>
</dbReference>
<proteinExistence type="inferred from homology"/>
<dbReference type="EMBL" id="JAHQIW010004987">
    <property type="protein sequence ID" value="KAJ1364491.1"/>
    <property type="molecule type" value="Genomic_DNA"/>
</dbReference>
<dbReference type="InterPro" id="IPR006202">
    <property type="entry name" value="Neur_chan_lig-bd"/>
</dbReference>
<keyword evidence="3" id="KW-0407">Ion channel</keyword>
<dbReference type="Pfam" id="PF02931">
    <property type="entry name" value="Neur_chan_LBD"/>
    <property type="match status" value="1"/>
</dbReference>
<dbReference type="GO" id="GO:0005230">
    <property type="term" value="F:extracellular ligand-gated monoatomic ion channel activity"/>
    <property type="evidence" value="ECO:0007669"/>
    <property type="project" value="InterPro"/>
</dbReference>
<dbReference type="InterPro" id="IPR018000">
    <property type="entry name" value="Neurotransmitter_ion_chnl_CS"/>
</dbReference>
<evidence type="ECO:0000256" key="3">
    <source>
        <dbReference type="RuleBase" id="RU000687"/>
    </source>
</evidence>
<comment type="caution">
    <text evidence="5">The sequence shown here is derived from an EMBL/GenBank/DDBJ whole genome shotgun (WGS) entry which is preliminary data.</text>
</comment>
<dbReference type="InterPro" id="IPR006201">
    <property type="entry name" value="Neur_channel"/>
</dbReference>
<comment type="similarity">
    <text evidence="3">Belongs to the ligand-gated ion channel (TC 1.A.9) family.</text>
</comment>
<keyword evidence="2" id="KW-0472">Membrane</keyword>
<evidence type="ECO:0000259" key="4">
    <source>
        <dbReference type="Pfam" id="PF02931"/>
    </source>
</evidence>
<dbReference type="PRINTS" id="PR00252">
    <property type="entry name" value="NRIONCHANNEL"/>
</dbReference>
<comment type="subcellular location">
    <subcellularLocation>
        <location evidence="1">Membrane</location>
        <topology evidence="1">Multi-pass membrane protein</topology>
    </subcellularLocation>
</comment>
<keyword evidence="5" id="KW-0675">Receptor</keyword>
<evidence type="ECO:0000256" key="2">
    <source>
        <dbReference type="ARBA" id="ARBA00023136"/>
    </source>
</evidence>
<dbReference type="PANTHER" id="PTHR18945">
    <property type="entry name" value="NEUROTRANSMITTER GATED ION CHANNEL"/>
    <property type="match status" value="1"/>
</dbReference>
<dbReference type="GO" id="GO:0016020">
    <property type="term" value="C:membrane"/>
    <property type="evidence" value="ECO:0007669"/>
    <property type="project" value="UniProtKB-SubCell"/>
</dbReference>
<evidence type="ECO:0000256" key="1">
    <source>
        <dbReference type="ARBA" id="ARBA00004141"/>
    </source>
</evidence>
<reference evidence="5" key="1">
    <citation type="submission" date="2021-06" db="EMBL/GenBank/DDBJ databases">
        <title>Parelaphostrongylus tenuis whole genome reference sequence.</title>
        <authorList>
            <person name="Garwood T.J."/>
            <person name="Larsen P.A."/>
            <person name="Fountain-Jones N.M."/>
            <person name="Garbe J.R."/>
            <person name="Macchietto M.G."/>
            <person name="Kania S.A."/>
            <person name="Gerhold R.W."/>
            <person name="Richards J.E."/>
            <person name="Wolf T.M."/>
        </authorList>
    </citation>
    <scope>NUCLEOTIDE SEQUENCE</scope>
    <source>
        <strain evidence="5">MNPRO001-30</strain>
        <tissue evidence="5">Meninges</tissue>
    </source>
</reference>
<protein>
    <submittedName>
        <fullName evidence="5">Glycine receptor subunit beta-type 4</fullName>
    </submittedName>
</protein>
<keyword evidence="6" id="KW-1185">Reference proteome</keyword>
<feature type="domain" description="Neurotransmitter-gated ion-channel ligand-binding" evidence="4">
    <location>
        <begin position="10"/>
        <end position="136"/>
    </location>
</feature>
<evidence type="ECO:0000313" key="6">
    <source>
        <dbReference type="Proteomes" id="UP001196413"/>
    </source>
</evidence>
<keyword evidence="3" id="KW-0406">Ion transport</keyword>
<organism evidence="5 6">
    <name type="scientific">Parelaphostrongylus tenuis</name>
    <name type="common">Meningeal worm</name>
    <dbReference type="NCBI Taxonomy" id="148309"/>
    <lineage>
        <taxon>Eukaryota</taxon>
        <taxon>Metazoa</taxon>
        <taxon>Ecdysozoa</taxon>
        <taxon>Nematoda</taxon>
        <taxon>Chromadorea</taxon>
        <taxon>Rhabditida</taxon>
        <taxon>Rhabditina</taxon>
        <taxon>Rhabditomorpha</taxon>
        <taxon>Strongyloidea</taxon>
        <taxon>Metastrongylidae</taxon>
        <taxon>Parelaphostrongylus</taxon>
    </lineage>
</organism>
<dbReference type="GO" id="GO:0004888">
    <property type="term" value="F:transmembrane signaling receptor activity"/>
    <property type="evidence" value="ECO:0007669"/>
    <property type="project" value="InterPro"/>
</dbReference>
<dbReference type="InterPro" id="IPR036734">
    <property type="entry name" value="Neur_chan_lig-bd_sf"/>
</dbReference>
<dbReference type="Gene3D" id="2.70.170.10">
    <property type="entry name" value="Neurotransmitter-gated ion-channel ligand-binding domain"/>
    <property type="match status" value="1"/>
</dbReference>
<accession>A0AAD5N7R8</accession>
<name>A0AAD5N7R8_PARTN</name>